<evidence type="ECO:0000256" key="5">
    <source>
        <dbReference type="ARBA" id="ARBA00022989"/>
    </source>
</evidence>
<feature type="transmembrane region" description="Helical" evidence="9">
    <location>
        <begin position="133"/>
        <end position="152"/>
    </location>
</feature>
<dbReference type="EMBL" id="JBHUGH010000009">
    <property type="protein sequence ID" value="MFD1912959.1"/>
    <property type="molecule type" value="Genomic_DNA"/>
</dbReference>
<proteinExistence type="predicted"/>
<dbReference type="Pfam" id="PF07694">
    <property type="entry name" value="5TM-5TMR_LYT"/>
    <property type="match status" value="1"/>
</dbReference>
<feature type="transmembrane region" description="Helical" evidence="9">
    <location>
        <begin position="164"/>
        <end position="184"/>
    </location>
</feature>
<evidence type="ECO:0000256" key="1">
    <source>
        <dbReference type="ARBA" id="ARBA00004651"/>
    </source>
</evidence>
<dbReference type="Gene3D" id="3.30.70.270">
    <property type="match status" value="1"/>
</dbReference>
<keyword evidence="4 9" id="KW-0812">Transmembrane</keyword>
<keyword evidence="12" id="KW-1185">Reference proteome</keyword>
<keyword evidence="3" id="KW-1003">Cell membrane</keyword>
<feature type="transmembrane region" description="Helical" evidence="9">
    <location>
        <begin position="37"/>
        <end position="55"/>
    </location>
</feature>
<evidence type="ECO:0000256" key="9">
    <source>
        <dbReference type="SAM" id="Phobius"/>
    </source>
</evidence>
<evidence type="ECO:0000313" key="12">
    <source>
        <dbReference type="Proteomes" id="UP001597353"/>
    </source>
</evidence>
<feature type="transmembrane region" description="Helical" evidence="9">
    <location>
        <begin position="7"/>
        <end position="25"/>
    </location>
</feature>
<dbReference type="Pfam" id="PF00990">
    <property type="entry name" value="GGDEF"/>
    <property type="match status" value="1"/>
</dbReference>
<evidence type="ECO:0000256" key="6">
    <source>
        <dbReference type="ARBA" id="ARBA00023136"/>
    </source>
</evidence>
<dbReference type="RefSeq" id="WP_390262004.1">
    <property type="nucleotide sequence ID" value="NZ_JBHUGH010000009.1"/>
</dbReference>
<dbReference type="EC" id="2.7.7.65" evidence="2"/>
<dbReference type="InterPro" id="IPR011620">
    <property type="entry name" value="Sig_transdc_His_kinase_LytS_TM"/>
</dbReference>
<evidence type="ECO:0000256" key="7">
    <source>
        <dbReference type="ARBA" id="ARBA00034247"/>
    </source>
</evidence>
<evidence type="ECO:0000256" key="3">
    <source>
        <dbReference type="ARBA" id="ARBA00022475"/>
    </source>
</evidence>
<dbReference type="InterPro" id="IPR043128">
    <property type="entry name" value="Rev_trsase/Diguanyl_cyclase"/>
</dbReference>
<protein>
    <recommendedName>
        <fullName evidence="2">diguanylate cyclase</fullName>
        <ecNumber evidence="2">2.7.7.65</ecNumber>
    </recommendedName>
</protein>
<dbReference type="NCBIfam" id="TIGR00254">
    <property type="entry name" value="GGDEF"/>
    <property type="match status" value="1"/>
</dbReference>
<comment type="catalytic activity">
    <reaction evidence="7">
        <text>2 GTP = 3',3'-c-di-GMP + 2 diphosphate</text>
        <dbReference type="Rhea" id="RHEA:24898"/>
        <dbReference type="ChEBI" id="CHEBI:33019"/>
        <dbReference type="ChEBI" id="CHEBI:37565"/>
        <dbReference type="ChEBI" id="CHEBI:58805"/>
        <dbReference type="EC" id="2.7.7.65"/>
    </reaction>
</comment>
<dbReference type="Proteomes" id="UP001597353">
    <property type="component" value="Unassembled WGS sequence"/>
</dbReference>
<accession>A0ABW4S5V4</accession>
<organism evidence="11 12">
    <name type="scientific">Halodurantibacterium flavum</name>
    <dbReference type="NCBI Taxonomy" id="1382802"/>
    <lineage>
        <taxon>Bacteria</taxon>
        <taxon>Pseudomonadati</taxon>
        <taxon>Pseudomonadota</taxon>
        <taxon>Alphaproteobacteria</taxon>
        <taxon>Rhodobacterales</taxon>
        <taxon>Paracoccaceae</taxon>
        <taxon>Halodurantibacterium</taxon>
    </lineage>
</organism>
<evidence type="ECO:0000313" key="11">
    <source>
        <dbReference type="EMBL" id="MFD1912959.1"/>
    </source>
</evidence>
<dbReference type="PANTHER" id="PTHR45138">
    <property type="entry name" value="REGULATORY COMPONENTS OF SENSORY TRANSDUCTION SYSTEM"/>
    <property type="match status" value="1"/>
</dbReference>
<dbReference type="SUPFAM" id="SSF55073">
    <property type="entry name" value="Nucleotide cyclase"/>
    <property type="match status" value="1"/>
</dbReference>
<evidence type="ECO:0000256" key="8">
    <source>
        <dbReference type="SAM" id="MobiDB-lite"/>
    </source>
</evidence>
<dbReference type="InterPro" id="IPR029787">
    <property type="entry name" value="Nucleotide_cyclase"/>
</dbReference>
<gene>
    <name evidence="11" type="ORF">ACFSGJ_12125</name>
</gene>
<dbReference type="PANTHER" id="PTHR45138:SF9">
    <property type="entry name" value="DIGUANYLATE CYCLASE DGCM-RELATED"/>
    <property type="match status" value="1"/>
</dbReference>
<comment type="caution">
    <text evidence="11">The sequence shown here is derived from an EMBL/GenBank/DDBJ whole genome shotgun (WGS) entry which is preliminary data.</text>
</comment>
<feature type="region of interest" description="Disordered" evidence="8">
    <location>
        <begin position="352"/>
        <end position="373"/>
    </location>
</feature>
<evidence type="ECO:0000259" key="10">
    <source>
        <dbReference type="PROSITE" id="PS50887"/>
    </source>
</evidence>
<dbReference type="SMART" id="SM00267">
    <property type="entry name" value="GGDEF"/>
    <property type="match status" value="1"/>
</dbReference>
<evidence type="ECO:0000256" key="4">
    <source>
        <dbReference type="ARBA" id="ARBA00022692"/>
    </source>
</evidence>
<keyword evidence="5 9" id="KW-1133">Transmembrane helix</keyword>
<comment type="subcellular location">
    <subcellularLocation>
        <location evidence="1">Cell membrane</location>
        <topology evidence="1">Multi-pass membrane protein</topology>
    </subcellularLocation>
</comment>
<feature type="transmembrane region" description="Helical" evidence="9">
    <location>
        <begin position="67"/>
        <end position="88"/>
    </location>
</feature>
<feature type="domain" description="GGDEF" evidence="10">
    <location>
        <begin position="223"/>
        <end position="355"/>
    </location>
</feature>
<dbReference type="PROSITE" id="PS50887">
    <property type="entry name" value="GGDEF"/>
    <property type="match status" value="1"/>
</dbReference>
<dbReference type="InterPro" id="IPR050469">
    <property type="entry name" value="Diguanylate_Cyclase"/>
</dbReference>
<evidence type="ECO:0000256" key="2">
    <source>
        <dbReference type="ARBA" id="ARBA00012528"/>
    </source>
</evidence>
<dbReference type="CDD" id="cd01949">
    <property type="entry name" value="GGDEF"/>
    <property type="match status" value="1"/>
</dbReference>
<reference evidence="12" key="1">
    <citation type="journal article" date="2019" name="Int. J. Syst. Evol. Microbiol.">
        <title>The Global Catalogue of Microorganisms (GCM) 10K type strain sequencing project: providing services to taxonomists for standard genome sequencing and annotation.</title>
        <authorList>
            <consortium name="The Broad Institute Genomics Platform"/>
            <consortium name="The Broad Institute Genome Sequencing Center for Infectious Disease"/>
            <person name="Wu L."/>
            <person name="Ma J."/>
        </authorList>
    </citation>
    <scope>NUCLEOTIDE SEQUENCE [LARGE SCALE GENOMIC DNA]</scope>
    <source>
        <strain evidence="12">CGMCC 4.7242</strain>
    </source>
</reference>
<name>A0ABW4S5V4_9RHOB</name>
<dbReference type="InterPro" id="IPR000160">
    <property type="entry name" value="GGDEF_dom"/>
</dbReference>
<feature type="transmembrane region" description="Helical" evidence="9">
    <location>
        <begin position="94"/>
        <end position="121"/>
    </location>
</feature>
<sequence>MLDVIIPFVNGMGLMALLTLLFGWLSRKGVPRWQFRLLMGAAFGLGGAASMLDPIRITDGVITDARALFAGLSGAFLGPLGATATLAITASVRIWIGGIGSIAGVAVLSIATAAGLVWHAFIPPDQRGSLRRLALLGLMISLSLCATLLLPADARAAVLRQTGLVTVGLYMIGSVVLGSMMAAARRQVRREEVLRAAAHKDPLTGLLNRRGLEHALNLLPPDQPRALLIVDVDHFKQINDSFGHPVGDIVLQGLSARIGELARRGDILARFGGEEFAMVLSPVTAAAAAEIAERLRRAIEARPFEAGQAALHVTVSIGGVFRSGEGDLTDAVRAADRALYAAKFEGRNRVRFSDSDARPAAGPLPGPQRQASG</sequence>
<keyword evidence="6 9" id="KW-0472">Membrane</keyword>